<comment type="caution">
    <text evidence="1">The sequence shown here is derived from an EMBL/GenBank/DDBJ whole genome shotgun (WGS) entry which is preliminary data.</text>
</comment>
<keyword evidence="2" id="KW-1185">Reference proteome</keyword>
<evidence type="ECO:0000313" key="2">
    <source>
        <dbReference type="Proteomes" id="UP001589646"/>
    </source>
</evidence>
<name>A0ABV5QD42_9ACTN</name>
<organism evidence="1 2">
    <name type="scientific">Nonomuraea roseola</name>
    <dbReference type="NCBI Taxonomy" id="46179"/>
    <lineage>
        <taxon>Bacteria</taxon>
        <taxon>Bacillati</taxon>
        <taxon>Actinomycetota</taxon>
        <taxon>Actinomycetes</taxon>
        <taxon>Streptosporangiales</taxon>
        <taxon>Streptosporangiaceae</taxon>
        <taxon>Nonomuraea</taxon>
    </lineage>
</organism>
<dbReference type="RefSeq" id="WP_346116388.1">
    <property type="nucleotide sequence ID" value="NZ_BAAAXC010000001.1"/>
</dbReference>
<evidence type="ECO:0000313" key="1">
    <source>
        <dbReference type="EMBL" id="MFB9533421.1"/>
    </source>
</evidence>
<dbReference type="EMBL" id="JBHMCE010000018">
    <property type="protein sequence ID" value="MFB9533421.1"/>
    <property type="molecule type" value="Genomic_DNA"/>
</dbReference>
<proteinExistence type="predicted"/>
<gene>
    <name evidence="1" type="ORF">ACFFRN_43065</name>
</gene>
<protein>
    <submittedName>
        <fullName evidence="1">Uncharacterized protein</fullName>
    </submittedName>
</protein>
<dbReference type="Proteomes" id="UP001589646">
    <property type="component" value="Unassembled WGS sequence"/>
</dbReference>
<reference evidence="1 2" key="1">
    <citation type="submission" date="2024-09" db="EMBL/GenBank/DDBJ databases">
        <authorList>
            <person name="Sun Q."/>
            <person name="Mori K."/>
        </authorList>
    </citation>
    <scope>NUCLEOTIDE SEQUENCE [LARGE SCALE GENOMIC DNA]</scope>
    <source>
        <strain evidence="1 2">JCM 3323</strain>
    </source>
</reference>
<sequence length="48" mass="5222">MRLDLLPGGQAGPHLDTTRLTHDTGFTPTFDVAKAVADYVAWRAANPR</sequence>
<accession>A0ABV5QD42</accession>